<dbReference type="InterPro" id="IPR036428">
    <property type="entry name" value="PCD_sf"/>
</dbReference>
<dbReference type="AlphaFoldDB" id="A0A5M8QEU2"/>
<keyword evidence="7" id="KW-1185">Reference proteome</keyword>
<dbReference type="PANTHER" id="PTHR12599:SF0">
    <property type="entry name" value="PTERIN-4-ALPHA-CARBINOLAMINE DEHYDRATASE"/>
    <property type="match status" value="1"/>
</dbReference>
<comment type="catalytic activity">
    <reaction evidence="1">
        <text>(4aS,6R)-4a-hydroxy-L-erythro-5,6,7,8-tetrahydrobiopterin = (6R)-L-erythro-6,7-dihydrobiopterin + H2O</text>
        <dbReference type="Rhea" id="RHEA:11920"/>
        <dbReference type="ChEBI" id="CHEBI:15377"/>
        <dbReference type="ChEBI" id="CHEBI:15642"/>
        <dbReference type="ChEBI" id="CHEBI:43120"/>
        <dbReference type="EC" id="4.2.1.96"/>
    </reaction>
</comment>
<dbReference type="Gene3D" id="3.30.1360.20">
    <property type="entry name" value="Transcriptional coactivator/pterin dehydratase"/>
    <property type="match status" value="1"/>
</dbReference>
<dbReference type="EMBL" id="VOIR01000014">
    <property type="protein sequence ID" value="KAA6432902.1"/>
    <property type="molecule type" value="Genomic_DNA"/>
</dbReference>
<dbReference type="Proteomes" id="UP000323221">
    <property type="component" value="Unassembled WGS sequence"/>
</dbReference>
<dbReference type="GO" id="GO:0008124">
    <property type="term" value="F:4-alpha-hydroxytetrahydrobiopterin dehydratase activity"/>
    <property type="evidence" value="ECO:0007669"/>
    <property type="project" value="UniProtKB-EC"/>
</dbReference>
<comment type="caution">
    <text evidence="6">The sequence shown here is derived from an EMBL/GenBank/DDBJ whole genome shotgun (WGS) entry which is preliminary data.</text>
</comment>
<sequence>MELVNRIGEAAEAVDHHPDVTLSYGTVDVTLSSHDVGAVTIRDVHLARAISEQAEALGIAPVR</sequence>
<accession>A0A5M8QEU2</accession>
<gene>
    <name evidence="6" type="ORF">FQ330_08000</name>
</gene>
<dbReference type="SUPFAM" id="SSF55248">
    <property type="entry name" value="PCD-like"/>
    <property type="match status" value="1"/>
</dbReference>
<evidence type="ECO:0000256" key="1">
    <source>
        <dbReference type="ARBA" id="ARBA00001554"/>
    </source>
</evidence>
<comment type="similarity">
    <text evidence="2">Belongs to the pterin-4-alpha-carbinolamine dehydratase family.</text>
</comment>
<dbReference type="EC" id="4.2.1.96" evidence="3"/>
<dbReference type="Pfam" id="PF01329">
    <property type="entry name" value="Pterin_4a"/>
    <property type="match status" value="1"/>
</dbReference>
<evidence type="ECO:0000313" key="6">
    <source>
        <dbReference type="EMBL" id="KAA6432902.1"/>
    </source>
</evidence>
<evidence type="ECO:0000256" key="4">
    <source>
        <dbReference type="ARBA" id="ARBA00021735"/>
    </source>
</evidence>
<keyword evidence="5" id="KW-0456">Lyase</keyword>
<protein>
    <recommendedName>
        <fullName evidence="4">Putative pterin-4-alpha-carbinolamine dehydratase</fullName>
        <ecNumber evidence="3">4.2.1.96</ecNumber>
    </recommendedName>
</protein>
<dbReference type="InterPro" id="IPR001533">
    <property type="entry name" value="Pterin_deHydtase"/>
</dbReference>
<evidence type="ECO:0000256" key="3">
    <source>
        <dbReference type="ARBA" id="ARBA00013252"/>
    </source>
</evidence>
<reference evidence="6 7" key="1">
    <citation type="submission" date="2019-08" db="EMBL/GenBank/DDBJ databases">
        <title>Agrococcus lahaulensis sp. nov., isolated from a cold desert of the Indian Himalayas.</title>
        <authorList>
            <person name="Qu J.H."/>
        </authorList>
    </citation>
    <scope>NUCLEOTIDE SEQUENCE [LARGE SCALE GENOMIC DNA]</scope>
    <source>
        <strain evidence="6 7">NS18</strain>
    </source>
</reference>
<dbReference type="CDD" id="cd00488">
    <property type="entry name" value="PCD_DCoH"/>
    <property type="match status" value="1"/>
</dbReference>
<evidence type="ECO:0000256" key="5">
    <source>
        <dbReference type="ARBA" id="ARBA00023239"/>
    </source>
</evidence>
<name>A0A5M8QEU2_9MICO</name>
<evidence type="ECO:0000313" key="7">
    <source>
        <dbReference type="Proteomes" id="UP000323221"/>
    </source>
</evidence>
<evidence type="ECO:0000256" key="2">
    <source>
        <dbReference type="ARBA" id="ARBA00006472"/>
    </source>
</evidence>
<dbReference type="OrthoDB" id="15077at2"/>
<organism evidence="6 7">
    <name type="scientific">Agrococcus sediminis</name>
    <dbReference type="NCBI Taxonomy" id="2599924"/>
    <lineage>
        <taxon>Bacteria</taxon>
        <taxon>Bacillati</taxon>
        <taxon>Actinomycetota</taxon>
        <taxon>Actinomycetes</taxon>
        <taxon>Micrococcales</taxon>
        <taxon>Microbacteriaceae</taxon>
        <taxon>Agrococcus</taxon>
    </lineage>
</organism>
<dbReference type="PANTHER" id="PTHR12599">
    <property type="entry name" value="PTERIN-4-ALPHA-CARBINOLAMINE DEHYDRATASE"/>
    <property type="match status" value="1"/>
</dbReference>
<proteinExistence type="inferred from homology"/>
<dbReference type="GO" id="GO:0006729">
    <property type="term" value="P:tetrahydrobiopterin biosynthetic process"/>
    <property type="evidence" value="ECO:0007669"/>
    <property type="project" value="InterPro"/>
</dbReference>